<dbReference type="EMBL" id="BMLP01000001">
    <property type="protein sequence ID" value="GGO30432.1"/>
    <property type="molecule type" value="Genomic_DNA"/>
</dbReference>
<evidence type="ECO:0000259" key="1">
    <source>
        <dbReference type="Pfam" id="PF20078"/>
    </source>
</evidence>
<dbReference type="AlphaFoldDB" id="A0A917YJA5"/>
<accession>A0A917YJA5</accession>
<dbReference type="RefSeq" id="WP_146284781.1">
    <property type="nucleotide sequence ID" value="NZ_BMLP01000001.1"/>
</dbReference>
<dbReference type="Pfam" id="PF20078">
    <property type="entry name" value="DUF6473"/>
    <property type="match status" value="1"/>
</dbReference>
<keyword evidence="3" id="KW-1185">Reference proteome</keyword>
<dbReference type="InterPro" id="IPR045524">
    <property type="entry name" value="DUF6473"/>
</dbReference>
<reference evidence="2 3" key="1">
    <citation type="journal article" date="2014" name="Int. J. Syst. Evol. Microbiol.">
        <title>Complete genome sequence of Corynebacterium casei LMG S-19264T (=DSM 44701T), isolated from a smear-ripened cheese.</title>
        <authorList>
            <consortium name="US DOE Joint Genome Institute (JGI-PGF)"/>
            <person name="Walter F."/>
            <person name="Albersmeier A."/>
            <person name="Kalinowski J."/>
            <person name="Ruckert C."/>
        </authorList>
    </citation>
    <scope>NUCLEOTIDE SEQUENCE [LARGE SCALE GENOMIC DNA]</scope>
    <source>
        <strain evidence="2 3">CGMCC 1.7029</strain>
    </source>
</reference>
<dbReference type="OrthoDB" id="5169888at2"/>
<gene>
    <name evidence="2" type="ORF">GCM10010991_15280</name>
</gene>
<proteinExistence type="predicted"/>
<organism evidence="2 3">
    <name type="scientific">Gemmobacter aquaticus</name>
    <dbReference type="NCBI Taxonomy" id="490185"/>
    <lineage>
        <taxon>Bacteria</taxon>
        <taxon>Pseudomonadati</taxon>
        <taxon>Pseudomonadota</taxon>
        <taxon>Alphaproteobacteria</taxon>
        <taxon>Rhodobacterales</taxon>
        <taxon>Paracoccaceae</taxon>
        <taxon>Gemmobacter</taxon>
    </lineage>
</organism>
<name>A0A917YJA5_9RHOB</name>
<protein>
    <recommendedName>
        <fullName evidence="1">DUF6473 domain-containing protein</fullName>
    </recommendedName>
</protein>
<dbReference type="Proteomes" id="UP000598196">
    <property type="component" value="Unassembled WGS sequence"/>
</dbReference>
<evidence type="ECO:0000313" key="3">
    <source>
        <dbReference type="Proteomes" id="UP000598196"/>
    </source>
</evidence>
<feature type="domain" description="DUF6473" evidence="1">
    <location>
        <begin position="3"/>
        <end position="114"/>
    </location>
</feature>
<comment type="caution">
    <text evidence="2">The sequence shown here is derived from an EMBL/GenBank/DDBJ whole genome shotgun (WGS) entry which is preliminary data.</text>
</comment>
<evidence type="ECO:0000313" key="2">
    <source>
        <dbReference type="EMBL" id="GGO30432.1"/>
    </source>
</evidence>
<sequence>MTMNYHFESSHIADYDLYTLPGIGFTLRGPRWPLHASTPSISFLGAAQTFGAFCKYPFANLIGEMCSARVLNLGRGGAGPGYYLKQPKVFEYVNTTKCCIVQVMSARSSIENSYMTAPYGLASVEIKKGQLAGQTLIGHNAFQKLFEELPRGEFLDLIRQTREAYIEQMIDLSAQIKVPKVLLYVGRNEPLTDATLDENSKFSDIFGIHPHMITKSMVARMGAHFDQTVIVHGSEGFDQRLMSRFTGEFVSVKRSETYTVNSHDAYISPTLHVKAAQELYPTISAIIRGRSNAQTR</sequence>